<dbReference type="AlphaFoldDB" id="A0A7S1L4E8"/>
<evidence type="ECO:0000256" key="1">
    <source>
        <dbReference type="SAM" id="SignalP"/>
    </source>
</evidence>
<organism evidence="2">
    <name type="scientific">Neobodo designis</name>
    <name type="common">Flagellated protozoan</name>
    <name type="synonym">Bodo designis</name>
    <dbReference type="NCBI Taxonomy" id="312471"/>
    <lineage>
        <taxon>Eukaryota</taxon>
        <taxon>Discoba</taxon>
        <taxon>Euglenozoa</taxon>
        <taxon>Kinetoplastea</taxon>
        <taxon>Metakinetoplastina</taxon>
        <taxon>Neobodonida</taxon>
        <taxon>Neobodo</taxon>
    </lineage>
</organism>
<name>A0A7S1L4E8_NEODS</name>
<feature type="chain" id="PRO_5031352560" description="EGF-like domain-containing protein" evidence="1">
    <location>
        <begin position="31"/>
        <end position="239"/>
    </location>
</feature>
<feature type="signal peptide" evidence="1">
    <location>
        <begin position="1"/>
        <end position="30"/>
    </location>
</feature>
<reference evidence="2" key="1">
    <citation type="submission" date="2021-01" db="EMBL/GenBank/DDBJ databases">
        <authorList>
            <person name="Corre E."/>
            <person name="Pelletier E."/>
            <person name="Niang G."/>
            <person name="Scheremetjew M."/>
            <person name="Finn R."/>
            <person name="Kale V."/>
            <person name="Holt S."/>
            <person name="Cochrane G."/>
            <person name="Meng A."/>
            <person name="Brown T."/>
            <person name="Cohen L."/>
        </authorList>
    </citation>
    <scope>NUCLEOTIDE SEQUENCE</scope>
    <source>
        <strain evidence="2">CCAP 1951/1</strain>
    </source>
</reference>
<gene>
    <name evidence="2" type="ORF">NDES1114_LOCUS3528</name>
</gene>
<proteinExistence type="predicted"/>
<evidence type="ECO:0008006" key="3">
    <source>
        <dbReference type="Google" id="ProtNLM"/>
    </source>
</evidence>
<accession>A0A7S1L4E8</accession>
<dbReference type="EMBL" id="HBGF01005187">
    <property type="protein sequence ID" value="CAD9094201.1"/>
    <property type="molecule type" value="Transcribed_RNA"/>
</dbReference>
<protein>
    <recommendedName>
        <fullName evidence="3">EGF-like domain-containing protein</fullName>
    </recommendedName>
</protein>
<evidence type="ECO:0000313" key="2">
    <source>
        <dbReference type="EMBL" id="CAD9094201.1"/>
    </source>
</evidence>
<keyword evidence="1" id="KW-0732">Signal</keyword>
<sequence length="239" mass="26077">MSMRASTAVIAAFVATVALSFAFLAAPAAARSPPCNCYNGQVAQRQPQCQCNCDNGYLPPDCSYAVGDNVSVEVWYDFASGQYVRSRRLEALTTNLNPSKPITFVYAKQGNYAKTAAIYKMTGRDAYNLKAHVANDAAWTTNERIFAAYDLFTRVEEAPEARSHPTVVYQHEQFAITAEGIGYLAAVVVTVGFVLLLEFCCCAGGNTADEISHDIATGVWDQRLGYDKGMAYKHEPPPE</sequence>